<dbReference type="InterPro" id="IPR013406">
    <property type="entry name" value="CHP02574_addiction_mod"/>
</dbReference>
<dbReference type="RefSeq" id="WP_311660010.1">
    <property type="nucleotide sequence ID" value="NZ_JAVRHY010000016.1"/>
</dbReference>
<dbReference type="Proteomes" id="UP001259982">
    <property type="component" value="Unassembled WGS sequence"/>
</dbReference>
<protein>
    <submittedName>
        <fullName evidence="1">Addiction module protein</fullName>
    </submittedName>
</protein>
<evidence type="ECO:0000313" key="1">
    <source>
        <dbReference type="EMBL" id="MDT0619524.1"/>
    </source>
</evidence>
<dbReference type="Pfam" id="PF09720">
    <property type="entry name" value="Unstab_antitox"/>
    <property type="match status" value="1"/>
</dbReference>
<comment type="caution">
    <text evidence="1">The sequence shown here is derived from an EMBL/GenBank/DDBJ whole genome shotgun (WGS) entry which is preliminary data.</text>
</comment>
<organism evidence="1 2">
    <name type="scientific">Spectribacter acetivorans</name>
    <dbReference type="NCBI Taxonomy" id="3075603"/>
    <lineage>
        <taxon>Bacteria</taxon>
        <taxon>Pseudomonadati</taxon>
        <taxon>Pseudomonadota</taxon>
        <taxon>Gammaproteobacteria</taxon>
        <taxon>Salinisphaerales</taxon>
        <taxon>Salinisphaeraceae</taxon>
        <taxon>Spectribacter</taxon>
    </lineage>
</organism>
<evidence type="ECO:0000313" key="2">
    <source>
        <dbReference type="Proteomes" id="UP001259982"/>
    </source>
</evidence>
<sequence length="56" mass="6406">MSNTHTEKSPEQAALWLDEAERRDEELASGKVKGIPGEEVFARIESRYSKQLMLSR</sequence>
<accession>A0ABU3BAM8</accession>
<proteinExistence type="predicted"/>
<gene>
    <name evidence="1" type="ORF">RM531_13680</name>
</gene>
<name>A0ABU3BAM8_9GAMM</name>
<keyword evidence="2" id="KW-1185">Reference proteome</keyword>
<dbReference type="EMBL" id="JAVRHY010000016">
    <property type="protein sequence ID" value="MDT0619524.1"/>
    <property type="molecule type" value="Genomic_DNA"/>
</dbReference>
<reference evidence="1 2" key="1">
    <citation type="submission" date="2023-09" db="EMBL/GenBank/DDBJ databases">
        <authorList>
            <person name="Rey-Velasco X."/>
        </authorList>
    </citation>
    <scope>NUCLEOTIDE SEQUENCE [LARGE SCALE GENOMIC DNA]</scope>
    <source>
        <strain evidence="1 2">P385</strain>
    </source>
</reference>